<dbReference type="OrthoDB" id="8450561at2"/>
<dbReference type="KEGG" id="mcg:GL4_3006"/>
<keyword evidence="2" id="KW-1185">Reference proteome</keyword>
<name>A0A0A8K677_9HYPH</name>
<accession>A0A0A8K677</accession>
<sequence length="313" mass="35805">MAGAKREITDPVEAAKHGIGSSKRLIAATLDDLSAHHSWLETYHRDERLRAERLRRRELRERLERGVQHAVARTKRAARISYVAGHRMARFTRRHALVFARWASPRLQTLAQHAAETTAAAWRWLAHHTPIFTRRAYATARDGFNWSVQASEEAGHIFRQRVAMFADEAAAEFWLRSAPMRRRGRIEWVRARLRARRARAEAEMRLAGAFATSRTLAHARKRFHRWAIRGLRIGAPAGRRTYATALRIEHDLSNRIIRVAPEFRRLLRAHMPATDMPAKAAASEPSRALIVRPSTALACVAPAQHKLPVRYHA</sequence>
<proteinExistence type="predicted"/>
<protein>
    <submittedName>
        <fullName evidence="1">Uncharacterized protein</fullName>
    </submittedName>
</protein>
<dbReference type="EMBL" id="AP014648">
    <property type="protein sequence ID" value="BAQ18438.1"/>
    <property type="molecule type" value="Genomic_DNA"/>
</dbReference>
<dbReference type="STRING" id="1384459.GL4_3006"/>
<dbReference type="HOGENOM" id="CLU_887980_0_0_5"/>
<gene>
    <name evidence="1" type="ORF">GL4_3006</name>
</gene>
<evidence type="ECO:0000313" key="1">
    <source>
        <dbReference type="EMBL" id="BAQ18438.1"/>
    </source>
</evidence>
<organism evidence="1 2">
    <name type="scientific">Methyloceanibacter caenitepidi</name>
    <dbReference type="NCBI Taxonomy" id="1384459"/>
    <lineage>
        <taxon>Bacteria</taxon>
        <taxon>Pseudomonadati</taxon>
        <taxon>Pseudomonadota</taxon>
        <taxon>Alphaproteobacteria</taxon>
        <taxon>Hyphomicrobiales</taxon>
        <taxon>Hyphomicrobiaceae</taxon>
        <taxon>Methyloceanibacter</taxon>
    </lineage>
</organism>
<dbReference type="AlphaFoldDB" id="A0A0A8K677"/>
<evidence type="ECO:0000313" key="2">
    <source>
        <dbReference type="Proteomes" id="UP000031643"/>
    </source>
</evidence>
<dbReference type="Proteomes" id="UP000031643">
    <property type="component" value="Chromosome"/>
</dbReference>
<reference evidence="1 2" key="1">
    <citation type="submission" date="2014-09" db="EMBL/GenBank/DDBJ databases">
        <title>Genome sequencing of Methyloceanibacter caenitepidi Gela4.</title>
        <authorList>
            <person name="Takeuchi M."/>
            <person name="Susumu S."/>
            <person name="Kamagata Y."/>
            <person name="Oshima K."/>
            <person name="Hattori M."/>
            <person name="Iwasaki W."/>
        </authorList>
    </citation>
    <scope>NUCLEOTIDE SEQUENCE [LARGE SCALE GENOMIC DNA]</scope>
    <source>
        <strain evidence="1 2">Gela4</strain>
    </source>
</reference>
<dbReference type="RefSeq" id="WP_045368584.1">
    <property type="nucleotide sequence ID" value="NZ_AP014648.1"/>
</dbReference>